<organism evidence="1 2">
    <name type="scientific">Astrephomene gubernaculifera</name>
    <dbReference type="NCBI Taxonomy" id="47775"/>
    <lineage>
        <taxon>Eukaryota</taxon>
        <taxon>Viridiplantae</taxon>
        <taxon>Chlorophyta</taxon>
        <taxon>core chlorophytes</taxon>
        <taxon>Chlorophyceae</taxon>
        <taxon>CS clade</taxon>
        <taxon>Chlamydomonadales</taxon>
        <taxon>Astrephomenaceae</taxon>
        <taxon>Astrephomene</taxon>
    </lineage>
</organism>
<keyword evidence="2" id="KW-1185">Reference proteome</keyword>
<dbReference type="InterPro" id="IPR035069">
    <property type="entry name" value="TTHA1013/TTHA0281-like"/>
</dbReference>
<reference evidence="1 2" key="1">
    <citation type="journal article" date="2021" name="Sci. Rep.">
        <title>Genome sequencing of the multicellular alga Astrephomene provides insights into convergent evolution of germ-soma differentiation.</title>
        <authorList>
            <person name="Yamashita S."/>
            <person name="Yamamoto K."/>
            <person name="Matsuzaki R."/>
            <person name="Suzuki S."/>
            <person name="Yamaguchi H."/>
            <person name="Hirooka S."/>
            <person name="Minakuchi Y."/>
            <person name="Miyagishima S."/>
            <person name="Kawachi M."/>
            <person name="Toyoda A."/>
            <person name="Nozaki H."/>
        </authorList>
    </citation>
    <scope>NUCLEOTIDE SEQUENCE [LARGE SCALE GENOMIC DNA]</scope>
    <source>
        <strain evidence="1 2">NIES-4017</strain>
    </source>
</reference>
<proteinExistence type="predicted"/>
<evidence type="ECO:0000313" key="2">
    <source>
        <dbReference type="Proteomes" id="UP001054857"/>
    </source>
</evidence>
<dbReference type="EMBL" id="BMAR01000062">
    <property type="protein sequence ID" value="GFR52357.1"/>
    <property type="molecule type" value="Genomic_DNA"/>
</dbReference>
<accession>A0AAD3HTJ9</accession>
<name>A0AAD3HTJ9_9CHLO</name>
<sequence>MEYWGVCLKFRPDYFQFIVPDVPGGAVVGVSYEEASSEIHEQIEAVLPDLAETTGLPKPSGRDKALELALQAIEDCRAEFPGSYNEEPVETTLALVKVNTVQKRCKLGLRSCKRSCLSVASASSSD</sequence>
<evidence type="ECO:0008006" key="3">
    <source>
        <dbReference type="Google" id="ProtNLM"/>
    </source>
</evidence>
<dbReference type="SUPFAM" id="SSF143100">
    <property type="entry name" value="TTHA1013/TTHA0281-like"/>
    <property type="match status" value="1"/>
</dbReference>
<evidence type="ECO:0000313" key="1">
    <source>
        <dbReference type="EMBL" id="GFR52357.1"/>
    </source>
</evidence>
<gene>
    <name evidence="1" type="ORF">Agub_g14914</name>
</gene>
<dbReference type="AlphaFoldDB" id="A0AAD3HTJ9"/>
<protein>
    <recommendedName>
        <fullName evidence="3">HicB-like antitoxin of toxin-antitoxin system domain-containing protein</fullName>
    </recommendedName>
</protein>
<dbReference type="Proteomes" id="UP001054857">
    <property type="component" value="Unassembled WGS sequence"/>
</dbReference>
<comment type="caution">
    <text evidence="1">The sequence shown here is derived from an EMBL/GenBank/DDBJ whole genome shotgun (WGS) entry which is preliminary data.</text>
</comment>